<organism evidence="10 11">
    <name type="scientific">Clostridium polyendosporum</name>
    <dbReference type="NCBI Taxonomy" id="69208"/>
    <lineage>
        <taxon>Bacteria</taxon>
        <taxon>Bacillati</taxon>
        <taxon>Bacillota</taxon>
        <taxon>Clostridia</taxon>
        <taxon>Eubacteriales</taxon>
        <taxon>Clostridiaceae</taxon>
        <taxon>Clostridium</taxon>
    </lineage>
</organism>
<dbReference type="NCBIfam" id="NF008823">
    <property type="entry name" value="PRK11873.1"/>
    <property type="match status" value="1"/>
</dbReference>
<name>A0A919RXH7_9CLOT</name>
<evidence type="ECO:0000259" key="9">
    <source>
        <dbReference type="Pfam" id="PF13847"/>
    </source>
</evidence>
<evidence type="ECO:0000256" key="4">
    <source>
        <dbReference type="ARBA" id="ARBA00034521"/>
    </source>
</evidence>
<protein>
    <recommendedName>
        <fullName evidence="5">Arsenite methyltransferase</fullName>
        <ecNumber evidence="4">2.1.1.137</ecNumber>
    </recommendedName>
</protein>
<proteinExistence type="inferred from homology"/>
<dbReference type="GO" id="GO:0030791">
    <property type="term" value="F:arsenite methyltransferase activity"/>
    <property type="evidence" value="ECO:0007669"/>
    <property type="project" value="UniProtKB-EC"/>
</dbReference>
<evidence type="ECO:0000256" key="7">
    <source>
        <dbReference type="ARBA" id="ARBA00047943"/>
    </source>
</evidence>
<dbReference type="EC" id="2.1.1.137" evidence="4"/>
<keyword evidence="2" id="KW-0949">S-adenosyl-L-methionine</keyword>
<dbReference type="InterPro" id="IPR029063">
    <property type="entry name" value="SAM-dependent_MTases_sf"/>
</dbReference>
<dbReference type="AlphaFoldDB" id="A0A919RXH7"/>
<dbReference type="CDD" id="cd02440">
    <property type="entry name" value="AdoMet_MTases"/>
    <property type="match status" value="1"/>
</dbReference>
<evidence type="ECO:0000256" key="8">
    <source>
        <dbReference type="ARBA" id="ARBA00048428"/>
    </source>
</evidence>
<keyword evidence="1" id="KW-0808">Transferase</keyword>
<dbReference type="Proteomes" id="UP000679179">
    <property type="component" value="Unassembled WGS sequence"/>
</dbReference>
<sequence length="271" mass="29336">MGNGIKGQIKSYYGGIAKKVNSETKVSCGCGTSCCGDITNDSLLYNKEYIDGLPEEAVNASLGCANPVVLANPQKGEIALDLGSGGGIDVFITSKYVGETGRVYGLDMTDEMLELANANKEKMGVKNVEFIKGYIEDIPLDDESVDLILSNCVINLCESKKDALREAFRVLKNGGRLAIADVVMLKDVPEEVKTNVEMWIGCIAGALSIEEYKDILNQVGFKDIQITPVNIYTKEIIEEIAKQKNLGDIYSKLNSELLDGAFAGAHVKAYK</sequence>
<dbReference type="Gene3D" id="3.40.50.150">
    <property type="entry name" value="Vaccinia Virus protein VP39"/>
    <property type="match status" value="1"/>
</dbReference>
<evidence type="ECO:0000256" key="2">
    <source>
        <dbReference type="ARBA" id="ARBA00022691"/>
    </source>
</evidence>
<dbReference type="SUPFAM" id="SSF53335">
    <property type="entry name" value="S-adenosyl-L-methionine-dependent methyltransferases"/>
    <property type="match status" value="1"/>
</dbReference>
<feature type="domain" description="Methyltransferase" evidence="9">
    <location>
        <begin position="75"/>
        <end position="219"/>
    </location>
</feature>
<dbReference type="InterPro" id="IPR025714">
    <property type="entry name" value="Methyltranfer_dom"/>
</dbReference>
<reference evidence="10" key="1">
    <citation type="submission" date="2021-03" db="EMBL/GenBank/DDBJ databases">
        <title>Taxonomic study of Clostridium polyendosporum from meadow-gley soil under rice.</title>
        <authorList>
            <person name="Kobayashi H."/>
            <person name="Tanizawa Y."/>
            <person name="Yagura M."/>
        </authorList>
    </citation>
    <scope>NUCLEOTIDE SEQUENCE</scope>
    <source>
        <strain evidence="10">JCM 30710</strain>
    </source>
</reference>
<evidence type="ECO:0000313" key="11">
    <source>
        <dbReference type="Proteomes" id="UP000679179"/>
    </source>
</evidence>
<comment type="catalytic activity">
    <reaction evidence="7">
        <text>arsenic triglutathione + 2 [thioredoxin]-dithiol + 2 S-adenosyl-L-methionine + H2O = dimethylarsinous acid + 2 [thioredoxin]-disulfide + 3 glutathione + 2 S-adenosyl-L-homocysteine + 2 H(+)</text>
        <dbReference type="Rhea" id="RHEA:69464"/>
        <dbReference type="Rhea" id="RHEA-COMP:10698"/>
        <dbReference type="Rhea" id="RHEA-COMP:10700"/>
        <dbReference type="ChEBI" id="CHEBI:15377"/>
        <dbReference type="ChEBI" id="CHEBI:15378"/>
        <dbReference type="ChEBI" id="CHEBI:23808"/>
        <dbReference type="ChEBI" id="CHEBI:29950"/>
        <dbReference type="ChEBI" id="CHEBI:50058"/>
        <dbReference type="ChEBI" id="CHEBI:57856"/>
        <dbReference type="ChEBI" id="CHEBI:57925"/>
        <dbReference type="ChEBI" id="CHEBI:59789"/>
        <dbReference type="ChEBI" id="CHEBI:183640"/>
        <dbReference type="EC" id="2.1.1.137"/>
    </reaction>
</comment>
<evidence type="ECO:0000256" key="1">
    <source>
        <dbReference type="ARBA" id="ARBA00022679"/>
    </source>
</evidence>
<dbReference type="InterPro" id="IPR026669">
    <property type="entry name" value="Arsenite_MeTrfase-like"/>
</dbReference>
<gene>
    <name evidence="10" type="ORF">CPJCM30710_02320</name>
</gene>
<comment type="caution">
    <text evidence="10">The sequence shown here is derived from an EMBL/GenBank/DDBJ whole genome shotgun (WGS) entry which is preliminary data.</text>
</comment>
<evidence type="ECO:0000256" key="3">
    <source>
        <dbReference type="ARBA" id="ARBA00034487"/>
    </source>
</evidence>
<accession>A0A919RXH7</accession>
<dbReference type="PANTHER" id="PTHR43675:SF8">
    <property type="entry name" value="ARSENITE METHYLTRANSFERASE"/>
    <property type="match status" value="1"/>
</dbReference>
<evidence type="ECO:0000256" key="5">
    <source>
        <dbReference type="ARBA" id="ARBA00034545"/>
    </source>
</evidence>
<comment type="catalytic activity">
    <reaction evidence="6">
        <text>arsenic triglutathione + [thioredoxin]-dithiol + S-adenosyl-L-methionine + 2 H2O = methylarsonous acid + [thioredoxin]-disulfide + 3 glutathione + S-adenosyl-L-homocysteine + H(+)</text>
        <dbReference type="Rhea" id="RHEA:69460"/>
        <dbReference type="Rhea" id="RHEA-COMP:10698"/>
        <dbReference type="Rhea" id="RHEA-COMP:10700"/>
        <dbReference type="ChEBI" id="CHEBI:15377"/>
        <dbReference type="ChEBI" id="CHEBI:15378"/>
        <dbReference type="ChEBI" id="CHEBI:17826"/>
        <dbReference type="ChEBI" id="CHEBI:29950"/>
        <dbReference type="ChEBI" id="CHEBI:50058"/>
        <dbReference type="ChEBI" id="CHEBI:57856"/>
        <dbReference type="ChEBI" id="CHEBI:57925"/>
        <dbReference type="ChEBI" id="CHEBI:59789"/>
        <dbReference type="ChEBI" id="CHEBI:183640"/>
        <dbReference type="EC" id="2.1.1.137"/>
    </reaction>
</comment>
<evidence type="ECO:0000256" key="6">
    <source>
        <dbReference type="ARBA" id="ARBA00047941"/>
    </source>
</evidence>
<dbReference type="EMBL" id="BOPZ01000002">
    <property type="protein sequence ID" value="GIM27566.1"/>
    <property type="molecule type" value="Genomic_DNA"/>
</dbReference>
<comment type="catalytic activity">
    <reaction evidence="8">
        <text>arsenic triglutathione + 3 [thioredoxin]-dithiol + 3 S-adenosyl-L-methionine = trimethylarsine + 3 [thioredoxin]-disulfide + 3 glutathione + 3 S-adenosyl-L-homocysteine + 3 H(+)</text>
        <dbReference type="Rhea" id="RHEA:69432"/>
        <dbReference type="Rhea" id="RHEA-COMP:10698"/>
        <dbReference type="Rhea" id="RHEA-COMP:10700"/>
        <dbReference type="ChEBI" id="CHEBI:15378"/>
        <dbReference type="ChEBI" id="CHEBI:27130"/>
        <dbReference type="ChEBI" id="CHEBI:29950"/>
        <dbReference type="ChEBI" id="CHEBI:50058"/>
        <dbReference type="ChEBI" id="CHEBI:57856"/>
        <dbReference type="ChEBI" id="CHEBI:57925"/>
        <dbReference type="ChEBI" id="CHEBI:59789"/>
        <dbReference type="ChEBI" id="CHEBI:183640"/>
        <dbReference type="EC" id="2.1.1.137"/>
    </reaction>
</comment>
<dbReference type="Pfam" id="PF13847">
    <property type="entry name" value="Methyltransf_31"/>
    <property type="match status" value="1"/>
</dbReference>
<evidence type="ECO:0000313" key="10">
    <source>
        <dbReference type="EMBL" id="GIM27566.1"/>
    </source>
</evidence>
<dbReference type="RefSeq" id="WP_212902327.1">
    <property type="nucleotide sequence ID" value="NZ_BOPZ01000002.1"/>
</dbReference>
<keyword evidence="11" id="KW-1185">Reference proteome</keyword>
<dbReference type="PANTHER" id="PTHR43675">
    <property type="entry name" value="ARSENITE METHYLTRANSFERASE"/>
    <property type="match status" value="1"/>
</dbReference>
<comment type="similarity">
    <text evidence="3">Belongs to the methyltransferase superfamily. Arsenite methyltransferase family.</text>
</comment>